<feature type="region of interest" description="Disordered" evidence="1">
    <location>
        <begin position="1"/>
        <end position="20"/>
    </location>
</feature>
<keyword evidence="4" id="KW-1185">Reference proteome</keyword>
<keyword evidence="2" id="KW-1133">Transmembrane helix</keyword>
<name>A0ABM0T8R4_CAMSA</name>
<proteinExistence type="predicted"/>
<accession>A0ABM0T8R4</accession>
<dbReference type="InterPro" id="IPR057222">
    <property type="entry name" value="DUF7900"/>
</dbReference>
<sequence>METMVSQSSGSASNSMSRCWSPNCKCGRPSTVVKSWTNDNLGRRFYRCGVHGFVDWADEEKPYGWQKRSLLEARDEICRQKETINVLKESLTNKKEEGVRGSPIMNIGLVNKLEQEKNQLENEVRTGYEREKLLWQFIVLSWGGFIVVIRMIIGMGKK</sequence>
<gene>
    <name evidence="5" type="primary">LOC104707851</name>
</gene>
<dbReference type="PANTHER" id="PTHR33248">
    <property type="entry name" value="ZINC ION-BINDING PROTEIN"/>
    <property type="match status" value="1"/>
</dbReference>
<evidence type="ECO:0000313" key="4">
    <source>
        <dbReference type="Proteomes" id="UP000694864"/>
    </source>
</evidence>
<feature type="compositionally biased region" description="Low complexity" evidence="1">
    <location>
        <begin position="1"/>
        <end position="17"/>
    </location>
</feature>
<reference evidence="5" key="2">
    <citation type="submission" date="2025-08" db="UniProtKB">
        <authorList>
            <consortium name="RefSeq"/>
        </authorList>
    </citation>
    <scope>IDENTIFICATION</scope>
    <source>
        <tissue evidence="5">Leaf</tissue>
    </source>
</reference>
<feature type="domain" description="DUF7900" evidence="3">
    <location>
        <begin position="61"/>
        <end position="129"/>
    </location>
</feature>
<dbReference type="RefSeq" id="XP_010422589.1">
    <property type="nucleotide sequence ID" value="XM_010424287.2"/>
</dbReference>
<dbReference type="Pfam" id="PF25464">
    <property type="entry name" value="DUF7900"/>
    <property type="match status" value="1"/>
</dbReference>
<evidence type="ECO:0000259" key="3">
    <source>
        <dbReference type="Pfam" id="PF25464"/>
    </source>
</evidence>
<dbReference type="Proteomes" id="UP000694864">
    <property type="component" value="Chromosome 1"/>
</dbReference>
<evidence type="ECO:0000256" key="2">
    <source>
        <dbReference type="SAM" id="Phobius"/>
    </source>
</evidence>
<keyword evidence="2" id="KW-0472">Membrane</keyword>
<organism evidence="4 5">
    <name type="scientific">Camelina sativa</name>
    <name type="common">False flax</name>
    <name type="synonym">Myagrum sativum</name>
    <dbReference type="NCBI Taxonomy" id="90675"/>
    <lineage>
        <taxon>Eukaryota</taxon>
        <taxon>Viridiplantae</taxon>
        <taxon>Streptophyta</taxon>
        <taxon>Embryophyta</taxon>
        <taxon>Tracheophyta</taxon>
        <taxon>Spermatophyta</taxon>
        <taxon>Magnoliopsida</taxon>
        <taxon>eudicotyledons</taxon>
        <taxon>Gunneridae</taxon>
        <taxon>Pentapetalae</taxon>
        <taxon>rosids</taxon>
        <taxon>malvids</taxon>
        <taxon>Brassicales</taxon>
        <taxon>Brassicaceae</taxon>
        <taxon>Camelineae</taxon>
        <taxon>Camelina</taxon>
    </lineage>
</organism>
<evidence type="ECO:0000256" key="1">
    <source>
        <dbReference type="SAM" id="MobiDB-lite"/>
    </source>
</evidence>
<evidence type="ECO:0000313" key="5">
    <source>
        <dbReference type="RefSeq" id="XP_010422589.1"/>
    </source>
</evidence>
<dbReference type="GeneID" id="104707851"/>
<keyword evidence="2" id="KW-0812">Transmembrane</keyword>
<reference evidence="4" key="1">
    <citation type="journal article" date="2014" name="Nat. Commun.">
        <title>The emerging biofuel crop Camelina sativa retains a highly undifferentiated hexaploid genome structure.</title>
        <authorList>
            <person name="Kagale S."/>
            <person name="Koh C."/>
            <person name="Nixon J."/>
            <person name="Bollina V."/>
            <person name="Clarke W.E."/>
            <person name="Tuteja R."/>
            <person name="Spillane C."/>
            <person name="Robinson S.J."/>
            <person name="Links M.G."/>
            <person name="Clarke C."/>
            <person name="Higgins E.E."/>
            <person name="Huebert T."/>
            <person name="Sharpe A.G."/>
            <person name="Parkin I.A."/>
        </authorList>
    </citation>
    <scope>NUCLEOTIDE SEQUENCE [LARGE SCALE GENOMIC DNA]</scope>
    <source>
        <strain evidence="4">cv. DH55</strain>
    </source>
</reference>
<feature type="transmembrane region" description="Helical" evidence="2">
    <location>
        <begin position="133"/>
        <end position="153"/>
    </location>
</feature>
<protein>
    <submittedName>
        <fullName evidence="5">Uncharacterized protein LOC104707851</fullName>
    </submittedName>
</protein>